<dbReference type="GO" id="GO:0006281">
    <property type="term" value="P:DNA repair"/>
    <property type="evidence" value="ECO:0007669"/>
    <property type="project" value="UniProtKB-ARBA"/>
</dbReference>
<dbReference type="CDD" id="cd22343">
    <property type="entry name" value="PDDEXK_lambda_exonuclease-like"/>
    <property type="match status" value="1"/>
</dbReference>
<accession>A0A4C1XXS5</accession>
<evidence type="ECO:0000313" key="4">
    <source>
        <dbReference type="Proteomes" id="UP000299102"/>
    </source>
</evidence>
<dbReference type="InterPro" id="IPR049012">
    <property type="entry name" value="Mutator_transp_dom"/>
</dbReference>
<gene>
    <name evidence="3" type="ORF">EVAR_49960_1</name>
</gene>
<organism evidence="3 4">
    <name type="scientific">Eumeta variegata</name>
    <name type="common">Bagworm moth</name>
    <name type="synonym">Eumeta japonica</name>
    <dbReference type="NCBI Taxonomy" id="151549"/>
    <lineage>
        <taxon>Eukaryota</taxon>
        <taxon>Metazoa</taxon>
        <taxon>Ecdysozoa</taxon>
        <taxon>Arthropoda</taxon>
        <taxon>Hexapoda</taxon>
        <taxon>Insecta</taxon>
        <taxon>Pterygota</taxon>
        <taxon>Neoptera</taxon>
        <taxon>Endopterygota</taxon>
        <taxon>Lepidoptera</taxon>
        <taxon>Glossata</taxon>
        <taxon>Ditrysia</taxon>
        <taxon>Tineoidea</taxon>
        <taxon>Psychidae</taxon>
        <taxon>Oiketicinae</taxon>
        <taxon>Eumeta</taxon>
    </lineage>
</organism>
<dbReference type="OrthoDB" id="6155932at2759"/>
<evidence type="ECO:0000259" key="1">
    <source>
        <dbReference type="Pfam" id="PF09588"/>
    </source>
</evidence>
<name>A0A4C1XXS5_EUMVA</name>
<proteinExistence type="predicted"/>
<dbReference type="STRING" id="151549.A0A4C1XXS5"/>
<dbReference type="InterPro" id="IPR011335">
    <property type="entry name" value="Restrct_endonuc-II-like"/>
</dbReference>
<comment type="caution">
    <text evidence="3">The sequence shown here is derived from an EMBL/GenBank/DDBJ whole genome shotgun (WGS) entry which is preliminary data.</text>
</comment>
<feature type="domain" description="Mutator-like transposase" evidence="2">
    <location>
        <begin position="2"/>
        <end position="126"/>
    </location>
</feature>
<feature type="domain" description="YqaJ viral recombinase" evidence="1">
    <location>
        <begin position="182"/>
        <end position="266"/>
    </location>
</feature>
<dbReference type="PANTHER" id="PTHR46609:SF8">
    <property type="entry name" value="YQAJ VIRAL RECOMBINASE DOMAIN-CONTAINING PROTEIN"/>
    <property type="match status" value="1"/>
</dbReference>
<dbReference type="Gene3D" id="3.90.320.10">
    <property type="match status" value="1"/>
</dbReference>
<dbReference type="InterPro" id="IPR011604">
    <property type="entry name" value="PDDEXK-like_dom_sf"/>
</dbReference>
<dbReference type="PANTHER" id="PTHR46609">
    <property type="entry name" value="EXONUCLEASE, PHAGE-TYPE/RECB, C-TERMINAL DOMAIN-CONTAINING PROTEIN"/>
    <property type="match status" value="1"/>
</dbReference>
<evidence type="ECO:0000313" key="3">
    <source>
        <dbReference type="EMBL" id="GBP66985.1"/>
    </source>
</evidence>
<dbReference type="Pfam" id="PF20700">
    <property type="entry name" value="Mutator"/>
    <property type="match status" value="1"/>
</dbReference>
<dbReference type="Pfam" id="PF09588">
    <property type="entry name" value="YqaJ"/>
    <property type="match status" value="1"/>
</dbReference>
<dbReference type="EMBL" id="BGZK01000973">
    <property type="protein sequence ID" value="GBP66985.1"/>
    <property type="molecule type" value="Genomic_DNA"/>
</dbReference>
<dbReference type="AlphaFoldDB" id="A0A4C1XXS5"/>
<evidence type="ECO:0000259" key="2">
    <source>
        <dbReference type="Pfam" id="PF20700"/>
    </source>
</evidence>
<dbReference type="SUPFAM" id="SSF52980">
    <property type="entry name" value="Restriction endonuclease-like"/>
    <property type="match status" value="1"/>
</dbReference>
<reference evidence="3 4" key="1">
    <citation type="journal article" date="2019" name="Commun. Biol.">
        <title>The bagworm genome reveals a unique fibroin gene that provides high tensile strength.</title>
        <authorList>
            <person name="Kono N."/>
            <person name="Nakamura H."/>
            <person name="Ohtoshi R."/>
            <person name="Tomita M."/>
            <person name="Numata K."/>
            <person name="Arakawa K."/>
        </authorList>
    </citation>
    <scope>NUCLEOTIDE SEQUENCE [LARGE SCALE GENOMIC DNA]</scope>
</reference>
<dbReference type="Proteomes" id="UP000299102">
    <property type="component" value="Unassembled WGS sequence"/>
</dbReference>
<dbReference type="InterPro" id="IPR051703">
    <property type="entry name" value="NF-kappa-B_Signaling_Reg"/>
</dbReference>
<protein>
    <submittedName>
        <fullName evidence="3">Uncharacterized protein</fullName>
    </submittedName>
</protein>
<sequence>MCNKDFIVKSEDPTSKNNIDANLAAVTGITSAGIGWSQFQEITACMDVPVFTEKTYGKIQDLVYEKWEETAIESTEKAAKRERDAAIAEGRISKEGIPIIDVYADACWSSRSYGNNYRALSGAAIVGRRFDKEKIQQSTSNQRNSNDWIELRKNMITASNFGTVVKRRETSSKANNLQCKKKVTIEPCGLFVDNEYPFVGATPDGLINQDTIVEVKCPIVAFKKGLENAIKENKIQIWRYDKKGNLIINKNSNWYHQIQGQLHVTRRKRCLFAVWSGENKPLKTTIIEKDDRFLGGKDER</sequence>
<keyword evidence="4" id="KW-1185">Reference proteome</keyword>
<dbReference type="InterPro" id="IPR019080">
    <property type="entry name" value="YqaJ_viral_recombinase"/>
</dbReference>